<keyword evidence="5 12" id="KW-0732">Signal</keyword>
<evidence type="ECO:0000256" key="4">
    <source>
        <dbReference type="ARBA" id="ARBA00022692"/>
    </source>
</evidence>
<evidence type="ECO:0000313" key="15">
    <source>
        <dbReference type="EMBL" id="MFD1611810.1"/>
    </source>
</evidence>
<keyword evidence="9 10" id="KW-0998">Cell outer membrane</keyword>
<feature type="chain" id="PRO_5047502179" evidence="12">
    <location>
        <begin position="20"/>
        <end position="656"/>
    </location>
</feature>
<dbReference type="Proteomes" id="UP001597115">
    <property type="component" value="Unassembled WGS sequence"/>
</dbReference>
<reference evidence="16" key="1">
    <citation type="journal article" date="2019" name="Int. J. Syst. Evol. Microbiol.">
        <title>The Global Catalogue of Microorganisms (GCM) 10K type strain sequencing project: providing services to taxonomists for standard genome sequencing and annotation.</title>
        <authorList>
            <consortium name="The Broad Institute Genomics Platform"/>
            <consortium name="The Broad Institute Genome Sequencing Center for Infectious Disease"/>
            <person name="Wu L."/>
            <person name="Ma J."/>
        </authorList>
    </citation>
    <scope>NUCLEOTIDE SEQUENCE [LARGE SCALE GENOMIC DNA]</scope>
    <source>
        <strain evidence="16">CGMCC 1.16275</strain>
    </source>
</reference>
<keyword evidence="4 10" id="KW-0812">Transmembrane</keyword>
<evidence type="ECO:0000256" key="9">
    <source>
        <dbReference type="ARBA" id="ARBA00023237"/>
    </source>
</evidence>
<sequence>MKRIFAAGALGVLAVPAFAEGAPAPGTIVVTGEREAEQAEVLARPGGADLVTADDYRSKAAVSLRDALAFSPGVYAQPRFGQEVRLSIRGSGISRGFHMRGITLLQDGIPINLADDNGDFQELDPTIFEQIQVFRGASALRFGGSTLGGAINGVTPTGRTAPGIDLRADGGSFDTFRGKIAAGFENGVGDGWLALNGDTSDGDREHAHRDALRLNANVGLKLSDVIETRFYASGQTLRQQLPGAIDIATVLTRPETGVTFGNQQRNIDSLRVQNRTTVALGDARLEFGALLNAKELNHPIFQYVDQVSTDYGAFARLNYQAGPLSLMLGSTGRFGAVESKRFVNLSGHRGALTFRAGQRAETVDVYGEARYAVGTLSLIGGGIYTHAERRQTQTVPSPALGEADYDQFSPKIGLLWQPRELLQVYANYSRSHELPGFIELAQVASFVPLKAQRAWTAEVGARGTLGPAKFDVSFYRATVRGELLQFNVDAAGGIPASTFNANRTLHQGIEAGLDLDLAPWARLRQVYQYNDFRFRDDRQFGDNLLPVVPKHLYRAELRLGGEGLNVAPSLEWLPQGAWADYANTFRPGGYVLIGATAEAQLRPGLSLFVDARNLTNRKAAGDVSAVVNYAALPVTQRAIFYPVERRALFGGVRAHF</sequence>
<proteinExistence type="inferred from homology"/>
<keyword evidence="8 15" id="KW-0675">Receptor</keyword>
<dbReference type="Pfam" id="PF00593">
    <property type="entry name" value="TonB_dep_Rec_b-barrel"/>
    <property type="match status" value="1"/>
</dbReference>
<gene>
    <name evidence="15" type="ORF">ACFSCW_08355</name>
</gene>
<evidence type="ECO:0000256" key="1">
    <source>
        <dbReference type="ARBA" id="ARBA00004571"/>
    </source>
</evidence>
<keyword evidence="16" id="KW-1185">Reference proteome</keyword>
<accession>A0ABW4I3U0</accession>
<keyword evidence="3 10" id="KW-1134">Transmembrane beta strand</keyword>
<dbReference type="Gene3D" id="2.40.170.20">
    <property type="entry name" value="TonB-dependent receptor, beta-barrel domain"/>
    <property type="match status" value="1"/>
</dbReference>
<dbReference type="EMBL" id="JBHUDY010000001">
    <property type="protein sequence ID" value="MFD1611810.1"/>
    <property type="molecule type" value="Genomic_DNA"/>
</dbReference>
<evidence type="ECO:0000256" key="11">
    <source>
        <dbReference type="RuleBase" id="RU003357"/>
    </source>
</evidence>
<evidence type="ECO:0000256" key="8">
    <source>
        <dbReference type="ARBA" id="ARBA00023170"/>
    </source>
</evidence>
<evidence type="ECO:0000259" key="14">
    <source>
        <dbReference type="Pfam" id="PF07715"/>
    </source>
</evidence>
<evidence type="ECO:0000256" key="10">
    <source>
        <dbReference type="PROSITE-ProRule" id="PRU01360"/>
    </source>
</evidence>
<dbReference type="PANTHER" id="PTHR30069:SF29">
    <property type="entry name" value="HEMOGLOBIN AND HEMOGLOBIN-HAPTOGLOBIN-BINDING PROTEIN 1-RELATED"/>
    <property type="match status" value="1"/>
</dbReference>
<comment type="similarity">
    <text evidence="10 11">Belongs to the TonB-dependent receptor family.</text>
</comment>
<dbReference type="InterPro" id="IPR039426">
    <property type="entry name" value="TonB-dep_rcpt-like"/>
</dbReference>
<name>A0ABW4I3U0_9SPHN</name>
<evidence type="ECO:0000256" key="7">
    <source>
        <dbReference type="ARBA" id="ARBA00023136"/>
    </source>
</evidence>
<dbReference type="Pfam" id="PF07715">
    <property type="entry name" value="Plug"/>
    <property type="match status" value="1"/>
</dbReference>
<dbReference type="SUPFAM" id="SSF56935">
    <property type="entry name" value="Porins"/>
    <property type="match status" value="1"/>
</dbReference>
<dbReference type="Gene3D" id="2.170.130.10">
    <property type="entry name" value="TonB-dependent receptor, plug domain"/>
    <property type="match status" value="1"/>
</dbReference>
<evidence type="ECO:0000259" key="13">
    <source>
        <dbReference type="Pfam" id="PF00593"/>
    </source>
</evidence>
<feature type="domain" description="TonB-dependent receptor-like beta-barrel" evidence="13">
    <location>
        <begin position="170"/>
        <end position="614"/>
    </location>
</feature>
<keyword evidence="2 10" id="KW-0813">Transport</keyword>
<dbReference type="InterPro" id="IPR000531">
    <property type="entry name" value="Beta-barrel_TonB"/>
</dbReference>
<feature type="domain" description="TonB-dependent receptor plug" evidence="14">
    <location>
        <begin position="45"/>
        <end position="150"/>
    </location>
</feature>
<evidence type="ECO:0000256" key="12">
    <source>
        <dbReference type="SAM" id="SignalP"/>
    </source>
</evidence>
<keyword evidence="7 10" id="KW-0472">Membrane</keyword>
<feature type="signal peptide" evidence="12">
    <location>
        <begin position="1"/>
        <end position="19"/>
    </location>
</feature>
<evidence type="ECO:0000256" key="3">
    <source>
        <dbReference type="ARBA" id="ARBA00022452"/>
    </source>
</evidence>
<dbReference type="CDD" id="cd01347">
    <property type="entry name" value="ligand_gated_channel"/>
    <property type="match status" value="1"/>
</dbReference>
<evidence type="ECO:0000256" key="2">
    <source>
        <dbReference type="ARBA" id="ARBA00022448"/>
    </source>
</evidence>
<dbReference type="InterPro" id="IPR036942">
    <property type="entry name" value="Beta-barrel_TonB_sf"/>
</dbReference>
<dbReference type="PANTHER" id="PTHR30069">
    <property type="entry name" value="TONB-DEPENDENT OUTER MEMBRANE RECEPTOR"/>
    <property type="match status" value="1"/>
</dbReference>
<dbReference type="RefSeq" id="WP_380888386.1">
    <property type="nucleotide sequence ID" value="NZ_JBHUDY010000001.1"/>
</dbReference>
<evidence type="ECO:0000256" key="5">
    <source>
        <dbReference type="ARBA" id="ARBA00022729"/>
    </source>
</evidence>
<evidence type="ECO:0000313" key="16">
    <source>
        <dbReference type="Proteomes" id="UP001597115"/>
    </source>
</evidence>
<dbReference type="InterPro" id="IPR012910">
    <property type="entry name" value="Plug_dom"/>
</dbReference>
<keyword evidence="6 11" id="KW-0798">TonB box</keyword>
<evidence type="ECO:0000256" key="6">
    <source>
        <dbReference type="ARBA" id="ARBA00023077"/>
    </source>
</evidence>
<organism evidence="15 16">
    <name type="scientific">Sphingomonas tabacisoli</name>
    <dbReference type="NCBI Taxonomy" id="2249466"/>
    <lineage>
        <taxon>Bacteria</taxon>
        <taxon>Pseudomonadati</taxon>
        <taxon>Pseudomonadota</taxon>
        <taxon>Alphaproteobacteria</taxon>
        <taxon>Sphingomonadales</taxon>
        <taxon>Sphingomonadaceae</taxon>
        <taxon>Sphingomonas</taxon>
    </lineage>
</organism>
<dbReference type="InterPro" id="IPR037066">
    <property type="entry name" value="Plug_dom_sf"/>
</dbReference>
<dbReference type="PROSITE" id="PS52016">
    <property type="entry name" value="TONB_DEPENDENT_REC_3"/>
    <property type="match status" value="1"/>
</dbReference>
<protein>
    <submittedName>
        <fullName evidence="15">TonB-dependent receptor family protein</fullName>
    </submittedName>
</protein>
<comment type="caution">
    <text evidence="15">The sequence shown here is derived from an EMBL/GenBank/DDBJ whole genome shotgun (WGS) entry which is preliminary data.</text>
</comment>
<comment type="subcellular location">
    <subcellularLocation>
        <location evidence="1 10">Cell outer membrane</location>
        <topology evidence="1 10">Multi-pass membrane protein</topology>
    </subcellularLocation>
</comment>